<gene>
    <name evidence="1" type="ORF">QN215_09760</name>
</gene>
<protein>
    <submittedName>
        <fullName evidence="1">Uncharacterized protein</fullName>
    </submittedName>
</protein>
<organism evidence="1">
    <name type="scientific">Bifidobacterium aquikefiricola</name>
    <dbReference type="NCBI Taxonomy" id="3059038"/>
    <lineage>
        <taxon>Bacteria</taxon>
        <taxon>Bacillati</taxon>
        <taxon>Actinomycetota</taxon>
        <taxon>Actinomycetes</taxon>
        <taxon>Bifidobacteriales</taxon>
        <taxon>Bifidobacteriaceae</taxon>
        <taxon>Bifidobacterium</taxon>
    </lineage>
</organism>
<proteinExistence type="predicted"/>
<accession>A0AB39U6D6</accession>
<dbReference type="EMBL" id="CP129674">
    <property type="protein sequence ID" value="XDS44523.1"/>
    <property type="molecule type" value="Genomic_DNA"/>
</dbReference>
<dbReference type="AlphaFoldDB" id="A0AB39U6D6"/>
<sequence length="152" mass="17693">MKYVTGLHALNLGDRTVTPGDWHFSALDWRHPFTLEADSSPFASWRIGLQDVPGMGIVPTADHIRACVDLIEQGHYGEAQGMREDYIDDDSFSPEIMRMIWKLRNRDEWPLIDQFMGREYQCQWLDFKQSQNTNTTQAMTQLRVLSPLPHRK</sequence>
<reference evidence="1" key="1">
    <citation type="submission" date="2023-07" db="EMBL/GenBank/DDBJ databases">
        <title>Bifidobacterium aquikefiriaerophilum sp. nov. and Bifidobacterium eccum sp. nov., isolated from water kefir.</title>
        <authorList>
            <person name="Breselge S."/>
            <person name="Bellassi P."/>
            <person name="Barcenilla C."/>
            <person name="Alvarez-Ordonez A."/>
            <person name="Morelli L."/>
            <person name="Cotter P.D."/>
        </authorList>
    </citation>
    <scope>NUCLEOTIDE SEQUENCE</scope>
    <source>
        <strain evidence="1">WK041_4_12</strain>
    </source>
</reference>
<evidence type="ECO:0000313" key="1">
    <source>
        <dbReference type="EMBL" id="XDS44523.1"/>
    </source>
</evidence>
<dbReference type="KEGG" id="baqk:QN215_09760"/>
<dbReference type="RefSeq" id="WP_369344099.1">
    <property type="nucleotide sequence ID" value="NZ_CP129674.1"/>
</dbReference>
<name>A0AB39U6D6_9BIFI</name>